<feature type="region of interest" description="Disordered" evidence="8">
    <location>
        <begin position="407"/>
        <end position="427"/>
    </location>
</feature>
<evidence type="ECO:0000313" key="11">
    <source>
        <dbReference type="EMBL" id="MFC3998023.1"/>
    </source>
</evidence>
<accession>A0ABV8FSG5</accession>
<comment type="caution">
    <text evidence="11">The sequence shown here is derived from an EMBL/GenBank/DDBJ whole genome shotgun (WGS) entry which is preliminary data.</text>
</comment>
<dbReference type="CDD" id="cd16913">
    <property type="entry name" value="YkuD_like"/>
    <property type="match status" value="1"/>
</dbReference>
<dbReference type="InterPro" id="IPR038063">
    <property type="entry name" value="Transpep_catalytic_dom"/>
</dbReference>
<keyword evidence="6 7" id="KW-0961">Cell wall biogenesis/degradation</keyword>
<feature type="active site" description="Proton donor/acceptor" evidence="7">
    <location>
        <position position="339"/>
    </location>
</feature>
<comment type="pathway">
    <text evidence="1 7">Cell wall biogenesis; peptidoglycan biosynthesis.</text>
</comment>
<dbReference type="Gene3D" id="2.40.440.10">
    <property type="entry name" value="L,D-transpeptidase catalytic domain-like"/>
    <property type="match status" value="1"/>
</dbReference>
<organism evidence="11 12">
    <name type="scientific">Nocardiopsis sediminis</name>
    <dbReference type="NCBI Taxonomy" id="1778267"/>
    <lineage>
        <taxon>Bacteria</taxon>
        <taxon>Bacillati</taxon>
        <taxon>Actinomycetota</taxon>
        <taxon>Actinomycetes</taxon>
        <taxon>Streptosporangiales</taxon>
        <taxon>Nocardiopsidaceae</taxon>
        <taxon>Nocardiopsis</taxon>
    </lineage>
</organism>
<keyword evidence="12" id="KW-1185">Reference proteome</keyword>
<evidence type="ECO:0000256" key="5">
    <source>
        <dbReference type="ARBA" id="ARBA00023315"/>
    </source>
</evidence>
<evidence type="ECO:0000256" key="2">
    <source>
        <dbReference type="ARBA" id="ARBA00022679"/>
    </source>
</evidence>
<evidence type="ECO:0000256" key="8">
    <source>
        <dbReference type="SAM" id="MobiDB-lite"/>
    </source>
</evidence>
<evidence type="ECO:0000259" key="10">
    <source>
        <dbReference type="PROSITE" id="PS52029"/>
    </source>
</evidence>
<dbReference type="SUPFAM" id="SSF141523">
    <property type="entry name" value="L,D-transpeptidase catalytic domain-like"/>
    <property type="match status" value="1"/>
</dbReference>
<dbReference type="InterPro" id="IPR041280">
    <property type="entry name" value="Big_10"/>
</dbReference>
<dbReference type="EMBL" id="JBHSBH010000012">
    <property type="protein sequence ID" value="MFC3998023.1"/>
    <property type="molecule type" value="Genomic_DNA"/>
</dbReference>
<reference evidence="12" key="1">
    <citation type="journal article" date="2019" name="Int. J. Syst. Evol. Microbiol.">
        <title>The Global Catalogue of Microorganisms (GCM) 10K type strain sequencing project: providing services to taxonomists for standard genome sequencing and annotation.</title>
        <authorList>
            <consortium name="The Broad Institute Genomics Platform"/>
            <consortium name="The Broad Institute Genome Sequencing Center for Infectious Disease"/>
            <person name="Wu L."/>
            <person name="Ma J."/>
        </authorList>
    </citation>
    <scope>NUCLEOTIDE SEQUENCE [LARGE SCALE GENOMIC DNA]</scope>
    <source>
        <strain evidence="12">TBRC 1826</strain>
    </source>
</reference>
<dbReference type="Gene3D" id="2.60.40.3780">
    <property type="match status" value="1"/>
</dbReference>
<dbReference type="InterPro" id="IPR005490">
    <property type="entry name" value="LD_TPept_cat_dom"/>
</dbReference>
<dbReference type="Gene3D" id="2.60.40.3710">
    <property type="match status" value="1"/>
</dbReference>
<evidence type="ECO:0000313" key="12">
    <source>
        <dbReference type="Proteomes" id="UP001595847"/>
    </source>
</evidence>
<dbReference type="Pfam" id="PF17964">
    <property type="entry name" value="Big_10"/>
    <property type="match status" value="1"/>
</dbReference>
<evidence type="ECO:0000256" key="3">
    <source>
        <dbReference type="ARBA" id="ARBA00022960"/>
    </source>
</evidence>
<dbReference type="RefSeq" id="WP_378535490.1">
    <property type="nucleotide sequence ID" value="NZ_JBHSBH010000012.1"/>
</dbReference>
<keyword evidence="5" id="KW-0012">Acyltransferase</keyword>
<feature type="signal peptide" evidence="9">
    <location>
        <begin position="1"/>
        <end position="29"/>
    </location>
</feature>
<dbReference type="PANTHER" id="PTHR30582:SF2">
    <property type="entry name" value="L,D-TRANSPEPTIDASE YCIB-RELATED"/>
    <property type="match status" value="1"/>
</dbReference>
<evidence type="ECO:0000256" key="7">
    <source>
        <dbReference type="PROSITE-ProRule" id="PRU01373"/>
    </source>
</evidence>
<feature type="domain" description="L,D-TPase catalytic" evidence="10">
    <location>
        <begin position="253"/>
        <end position="380"/>
    </location>
</feature>
<dbReference type="Pfam" id="PF03734">
    <property type="entry name" value="YkuD"/>
    <property type="match status" value="1"/>
</dbReference>
<gene>
    <name evidence="11" type="ORF">ACFOVU_18980</name>
</gene>
<dbReference type="CDD" id="cd13432">
    <property type="entry name" value="LDT_IgD_like_2"/>
    <property type="match status" value="1"/>
</dbReference>
<dbReference type="Proteomes" id="UP001595847">
    <property type="component" value="Unassembled WGS sequence"/>
</dbReference>
<evidence type="ECO:0000256" key="4">
    <source>
        <dbReference type="ARBA" id="ARBA00022984"/>
    </source>
</evidence>
<dbReference type="PANTHER" id="PTHR30582">
    <property type="entry name" value="L,D-TRANSPEPTIDASE"/>
    <property type="match status" value="1"/>
</dbReference>
<protein>
    <submittedName>
        <fullName evidence="11">Ig-like domain-containing protein</fullName>
    </submittedName>
</protein>
<keyword evidence="3 7" id="KW-0133">Cell shape</keyword>
<evidence type="ECO:0000256" key="1">
    <source>
        <dbReference type="ARBA" id="ARBA00004752"/>
    </source>
</evidence>
<keyword evidence="4 7" id="KW-0573">Peptidoglycan synthesis</keyword>
<name>A0ABV8FSG5_9ACTN</name>
<dbReference type="PROSITE" id="PS51257">
    <property type="entry name" value="PROKAR_LIPOPROTEIN"/>
    <property type="match status" value="1"/>
</dbReference>
<proteinExistence type="predicted"/>
<feature type="active site" description="Nucleophile" evidence="7">
    <location>
        <position position="356"/>
    </location>
</feature>
<evidence type="ECO:0000256" key="6">
    <source>
        <dbReference type="ARBA" id="ARBA00023316"/>
    </source>
</evidence>
<evidence type="ECO:0000256" key="9">
    <source>
        <dbReference type="SAM" id="SignalP"/>
    </source>
</evidence>
<feature type="chain" id="PRO_5046713019" evidence="9">
    <location>
        <begin position="30"/>
        <end position="427"/>
    </location>
</feature>
<keyword evidence="2" id="KW-0808">Transferase</keyword>
<dbReference type="PROSITE" id="PS52029">
    <property type="entry name" value="LD_TPASE"/>
    <property type="match status" value="1"/>
</dbReference>
<sequence length="427" mass="46007">MTPRSPLRRSRRPAVLCAAAVATVLAASACSTGEGDLAGEDAGSTEEARLSITPEDGADEIRPNEPITVTAESGKITDVTVEQAGGSGESLPMTGTLNGDENEWVSDWTLVPGADVVVTATAENGAGEATEVVSEFTTLEATEGQRLEFKADTPAQQMLTEGPVGVGMPIIIDFDMPVENREQVEAAMEVTSEKPAQGAWNWFGDKQAVFRTEEYWEPDQKVTVDLHLAGVEASDGVYGIEDTSIEFEVGRSQITDIDEDEHQMVVESDGETVKEFPVSLGMATTRAYTTTSGVHLTMGKFTNFRMSNDTMGVPKDSPEWYEEYVAHAVQISNSGEFLHTADWNYQLGEANTSHGCVNMSVEDSAWFYENSLPGDPVVITGTDRELEVDNGWGFWQRGWEDWVAESATGEADDTGEAGAPGSPHVAE</sequence>
<keyword evidence="9" id="KW-0732">Signal</keyword>
<dbReference type="InterPro" id="IPR050979">
    <property type="entry name" value="LD-transpeptidase"/>
</dbReference>